<feature type="coiled-coil region" evidence="7">
    <location>
        <begin position="4"/>
        <end position="38"/>
    </location>
</feature>
<dbReference type="GO" id="GO:0005829">
    <property type="term" value="C:cytosol"/>
    <property type="evidence" value="ECO:0007669"/>
    <property type="project" value="TreeGrafter"/>
</dbReference>
<dbReference type="GO" id="GO:0008855">
    <property type="term" value="F:exodeoxyribonuclease VII activity"/>
    <property type="evidence" value="ECO:0007669"/>
    <property type="project" value="UniProtKB-UniRule"/>
</dbReference>
<comment type="subunit">
    <text evidence="6">Heterooligomer composed of large and small subunits.</text>
</comment>
<evidence type="ECO:0000313" key="8">
    <source>
        <dbReference type="EMBL" id="OFI07599.1"/>
    </source>
</evidence>
<evidence type="ECO:0000256" key="4">
    <source>
        <dbReference type="ARBA" id="ARBA00022801"/>
    </source>
</evidence>
<evidence type="ECO:0000256" key="5">
    <source>
        <dbReference type="ARBA" id="ARBA00022839"/>
    </source>
</evidence>
<dbReference type="PIRSF" id="PIRSF006488">
    <property type="entry name" value="Exonuc_VII_S"/>
    <property type="match status" value="1"/>
</dbReference>
<dbReference type="SUPFAM" id="SSF116842">
    <property type="entry name" value="XseB-like"/>
    <property type="match status" value="1"/>
</dbReference>
<keyword evidence="5 6" id="KW-0269">Exonuclease</keyword>
<dbReference type="NCBIfam" id="NF002140">
    <property type="entry name" value="PRK00977.1-4"/>
    <property type="match status" value="1"/>
</dbReference>
<comment type="similarity">
    <text evidence="1 6">Belongs to the XseB family.</text>
</comment>
<comment type="caution">
    <text evidence="8">The sequence shown here is derived from an EMBL/GenBank/DDBJ whole genome shotgun (WGS) entry which is preliminary data.</text>
</comment>
<organism evidence="8 9">
    <name type="scientific">Clostridium acetireducens DSM 10703</name>
    <dbReference type="NCBI Taxonomy" id="1121290"/>
    <lineage>
        <taxon>Bacteria</taxon>
        <taxon>Bacillati</taxon>
        <taxon>Bacillota</taxon>
        <taxon>Clostridia</taxon>
        <taxon>Eubacteriales</taxon>
        <taxon>Clostridiaceae</taxon>
        <taxon>Clostridium</taxon>
    </lineage>
</organism>
<keyword evidence="2 6" id="KW-0963">Cytoplasm</keyword>
<sequence>MPKKETYEGMLNKLEEIVKDMEKEELSLEDSIKKYEEGVKLSNKIYKILNEAEGKIKVLTEDGEKNFIEE</sequence>
<dbReference type="InterPro" id="IPR037004">
    <property type="entry name" value="Exonuc_VII_ssu_sf"/>
</dbReference>
<evidence type="ECO:0000256" key="1">
    <source>
        <dbReference type="ARBA" id="ARBA00009998"/>
    </source>
</evidence>
<keyword evidence="4 6" id="KW-0378">Hydrolase</keyword>
<comment type="function">
    <text evidence="6">Bidirectionally degrades single-stranded DNA into large acid-insoluble oligonucleotides, which are then degraded further into small acid-soluble oligonucleotides.</text>
</comment>
<dbReference type="PANTHER" id="PTHR34137">
    <property type="entry name" value="EXODEOXYRIBONUCLEASE 7 SMALL SUBUNIT"/>
    <property type="match status" value="1"/>
</dbReference>
<accession>A0A1E8F2M5</accession>
<dbReference type="NCBIfam" id="TIGR01280">
    <property type="entry name" value="xseB"/>
    <property type="match status" value="1"/>
</dbReference>
<name>A0A1E8F2M5_9CLOT</name>
<dbReference type="Proteomes" id="UP000175744">
    <property type="component" value="Unassembled WGS sequence"/>
</dbReference>
<dbReference type="AlphaFoldDB" id="A0A1E8F2M5"/>
<dbReference type="EMBL" id="LZFO01000002">
    <property type="protein sequence ID" value="OFI07599.1"/>
    <property type="molecule type" value="Genomic_DNA"/>
</dbReference>
<keyword evidence="3 6" id="KW-0540">Nuclease</keyword>
<dbReference type="HAMAP" id="MF_00337">
    <property type="entry name" value="Exonuc_7_S"/>
    <property type="match status" value="1"/>
</dbReference>
<proteinExistence type="inferred from homology"/>
<dbReference type="InterPro" id="IPR003761">
    <property type="entry name" value="Exonuc_VII_S"/>
</dbReference>
<dbReference type="PANTHER" id="PTHR34137:SF1">
    <property type="entry name" value="EXODEOXYRIBONUCLEASE 7 SMALL SUBUNIT"/>
    <property type="match status" value="1"/>
</dbReference>
<protein>
    <recommendedName>
        <fullName evidence="6">Exodeoxyribonuclease 7 small subunit</fullName>
        <ecNumber evidence="6">3.1.11.6</ecNumber>
    </recommendedName>
    <alternativeName>
        <fullName evidence="6">Exodeoxyribonuclease VII small subunit</fullName>
        <shortName evidence="6">Exonuclease VII small subunit</shortName>
    </alternativeName>
</protein>
<keyword evidence="7" id="KW-0175">Coiled coil</keyword>
<keyword evidence="9" id="KW-1185">Reference proteome</keyword>
<evidence type="ECO:0000256" key="6">
    <source>
        <dbReference type="HAMAP-Rule" id="MF_00337"/>
    </source>
</evidence>
<comment type="catalytic activity">
    <reaction evidence="6">
        <text>Exonucleolytic cleavage in either 5'- to 3'- or 3'- to 5'-direction to yield nucleoside 5'-phosphates.</text>
        <dbReference type="EC" id="3.1.11.6"/>
    </reaction>
</comment>
<evidence type="ECO:0000256" key="3">
    <source>
        <dbReference type="ARBA" id="ARBA00022722"/>
    </source>
</evidence>
<dbReference type="STRING" id="1121290.CLAOCE_02030"/>
<evidence type="ECO:0000256" key="7">
    <source>
        <dbReference type="SAM" id="Coils"/>
    </source>
</evidence>
<dbReference type="Gene3D" id="1.10.287.1040">
    <property type="entry name" value="Exonuclease VII, small subunit"/>
    <property type="match status" value="1"/>
</dbReference>
<dbReference type="Pfam" id="PF02609">
    <property type="entry name" value="Exonuc_VII_S"/>
    <property type="match status" value="1"/>
</dbReference>
<dbReference type="GO" id="GO:0009318">
    <property type="term" value="C:exodeoxyribonuclease VII complex"/>
    <property type="evidence" value="ECO:0007669"/>
    <property type="project" value="UniProtKB-UniRule"/>
</dbReference>
<gene>
    <name evidence="6 8" type="primary">xseB</name>
    <name evidence="8" type="ORF">CLOACE_02030</name>
</gene>
<comment type="subcellular location">
    <subcellularLocation>
        <location evidence="6">Cytoplasm</location>
    </subcellularLocation>
</comment>
<dbReference type="GO" id="GO:0006308">
    <property type="term" value="P:DNA catabolic process"/>
    <property type="evidence" value="ECO:0007669"/>
    <property type="project" value="UniProtKB-UniRule"/>
</dbReference>
<dbReference type="EC" id="3.1.11.6" evidence="6"/>
<dbReference type="OrthoDB" id="1924430at2"/>
<reference evidence="8 9" key="1">
    <citation type="submission" date="2016-06" db="EMBL/GenBank/DDBJ databases">
        <title>Genome sequence of Clostridium acetireducens DSM 10703.</title>
        <authorList>
            <person name="Poehlein A."/>
            <person name="Fluechter S."/>
            <person name="Duerre P."/>
            <person name="Daniel R."/>
        </authorList>
    </citation>
    <scope>NUCLEOTIDE SEQUENCE [LARGE SCALE GENOMIC DNA]</scope>
    <source>
        <strain evidence="8 9">DSM 10703</strain>
    </source>
</reference>
<evidence type="ECO:0000256" key="2">
    <source>
        <dbReference type="ARBA" id="ARBA00022490"/>
    </source>
</evidence>
<dbReference type="PATRIC" id="fig|1121290.3.peg.206"/>
<dbReference type="RefSeq" id="WP_070109176.1">
    <property type="nucleotide sequence ID" value="NZ_LZFO01000002.1"/>
</dbReference>
<evidence type="ECO:0000313" key="9">
    <source>
        <dbReference type="Proteomes" id="UP000175744"/>
    </source>
</evidence>